<dbReference type="InterPro" id="IPR002347">
    <property type="entry name" value="SDR_fam"/>
</dbReference>
<dbReference type="PRINTS" id="PR00080">
    <property type="entry name" value="SDRFAMILY"/>
</dbReference>
<dbReference type="Pfam" id="PF13561">
    <property type="entry name" value="adh_short_C2"/>
    <property type="match status" value="2"/>
</dbReference>
<proteinExistence type="inferred from homology"/>
<protein>
    <submittedName>
        <fullName evidence="2">Uncharacterized protein</fullName>
    </submittedName>
</protein>
<dbReference type="SUPFAM" id="SSF51735">
    <property type="entry name" value="NAD(P)-binding Rossmann-fold domains"/>
    <property type="match status" value="2"/>
</dbReference>
<dbReference type="AlphaFoldDB" id="A0A835MPY7"/>
<gene>
    <name evidence="2" type="ORF">SADUNF_Sadunf11G0009600</name>
</gene>
<comment type="caution">
    <text evidence="2">The sequence shown here is derived from an EMBL/GenBank/DDBJ whole genome shotgun (WGS) entry which is preliminary data.</text>
</comment>
<dbReference type="InterPro" id="IPR036291">
    <property type="entry name" value="NAD(P)-bd_dom_sf"/>
</dbReference>
<organism evidence="2 3">
    <name type="scientific">Salix dunnii</name>
    <dbReference type="NCBI Taxonomy" id="1413687"/>
    <lineage>
        <taxon>Eukaryota</taxon>
        <taxon>Viridiplantae</taxon>
        <taxon>Streptophyta</taxon>
        <taxon>Embryophyta</taxon>
        <taxon>Tracheophyta</taxon>
        <taxon>Spermatophyta</taxon>
        <taxon>Magnoliopsida</taxon>
        <taxon>eudicotyledons</taxon>
        <taxon>Gunneridae</taxon>
        <taxon>Pentapetalae</taxon>
        <taxon>rosids</taxon>
        <taxon>fabids</taxon>
        <taxon>Malpighiales</taxon>
        <taxon>Salicaceae</taxon>
        <taxon>Saliceae</taxon>
        <taxon>Salix</taxon>
    </lineage>
</organism>
<evidence type="ECO:0000256" key="1">
    <source>
        <dbReference type="ARBA" id="ARBA00006484"/>
    </source>
</evidence>
<name>A0A835MPY7_9ROSI</name>
<dbReference type="NCBIfam" id="NF005559">
    <property type="entry name" value="PRK07231.1"/>
    <property type="match status" value="2"/>
</dbReference>
<dbReference type="InterPro" id="IPR020904">
    <property type="entry name" value="Sc_DH/Rdtase_CS"/>
</dbReference>
<dbReference type="Proteomes" id="UP000657918">
    <property type="component" value="Chromosome 11"/>
</dbReference>
<evidence type="ECO:0000313" key="2">
    <source>
        <dbReference type="EMBL" id="KAF9672139.1"/>
    </source>
</evidence>
<comment type="similarity">
    <text evidence="1">Belongs to the short-chain dehydrogenases/reductases (SDR) family.</text>
</comment>
<dbReference type="PROSITE" id="PS00061">
    <property type="entry name" value="ADH_SHORT"/>
    <property type="match status" value="2"/>
</dbReference>
<keyword evidence="3" id="KW-1185">Reference proteome</keyword>
<dbReference type="PANTHER" id="PTHR43943">
    <property type="entry name" value="DEHYDROGENASE/REDUCTASE (SDR FAMILY) MEMBER 4"/>
    <property type="match status" value="1"/>
</dbReference>
<dbReference type="Gene3D" id="3.40.50.720">
    <property type="entry name" value="NAD(P)-binding Rossmann-like Domain"/>
    <property type="match status" value="2"/>
</dbReference>
<reference evidence="2 3" key="1">
    <citation type="submission" date="2020-10" db="EMBL/GenBank/DDBJ databases">
        <title>Plant Genome Project.</title>
        <authorList>
            <person name="Zhang R.-G."/>
        </authorList>
    </citation>
    <scope>NUCLEOTIDE SEQUENCE [LARGE SCALE GENOMIC DNA]</scope>
    <source>
        <strain evidence="2">FAFU-HL-1</strain>
        <tissue evidence="2">Leaf</tissue>
    </source>
</reference>
<evidence type="ECO:0000313" key="3">
    <source>
        <dbReference type="Proteomes" id="UP000657918"/>
    </source>
</evidence>
<dbReference type="FunFam" id="3.40.50.720:FF:000084">
    <property type="entry name" value="Short-chain dehydrogenase reductase"/>
    <property type="match status" value="2"/>
</dbReference>
<accession>A0A835MPY7</accession>
<dbReference type="OrthoDB" id="1669814at2759"/>
<sequence>MSSKIICGKRFEGKVVIVTASTQGIGFSIAERVGLEGASVVISSRKQKNVDEAVEKLKATDIKVFGVVCHVSNAQQRKNLVETTVQKYGKIDVVVSNAAVSPSTDSTLETEESVLDKLWEINVKAAILLLKDAARHMKKDSSVVLISSISGYHQHDSLAMYGVSKTALFGLTKVLAAEMAPNTRVNCVAPGYVPTHFTGYITGNQTLRKSIEDRTLLNRLGTTDDMASAVAFLASDDASYITGETLVVAGGMPSRLEIRDGRMSSKSIRGKRFEGKVVIVTASTQGIGFSIAERFGLEGASVVISSRKQKNVDESVEKLKAKGIKVLGVVCHVSNAQQRKNLIDTTVQKYGKIDVVVSNAAVNPSTDSILETQESVLDKLWEINVKAAILLLKDAAPHMKKDSSVILISSIGGYHPHSSMAMYGVTKTALFGLTKVLAAEMAPHTRVNCIAPGFVPTHFADFITGNQTIRKTIEDQTLLKRLGTTDDMASAVAFLASDDASYITGETLVIAGGMPSRL</sequence>
<dbReference type="PANTHER" id="PTHR43943:SF2">
    <property type="entry name" value="DEHYDROGENASE_REDUCTASE 4"/>
    <property type="match status" value="1"/>
</dbReference>
<dbReference type="PRINTS" id="PR00081">
    <property type="entry name" value="GDHRDH"/>
</dbReference>
<dbReference type="EMBL" id="JADGMS010000011">
    <property type="protein sequence ID" value="KAF9672139.1"/>
    <property type="molecule type" value="Genomic_DNA"/>
</dbReference>